<accession>A0A1I4MAX7</accession>
<dbReference type="HAMAP" id="MF_01126">
    <property type="entry name" value="UPF0298"/>
    <property type="match status" value="1"/>
</dbReference>
<dbReference type="AlphaFoldDB" id="A0A1I4MAX7"/>
<proteinExistence type="inferred from homology"/>
<dbReference type="Proteomes" id="UP000198565">
    <property type="component" value="Unassembled WGS sequence"/>
</dbReference>
<evidence type="ECO:0000256" key="2">
    <source>
        <dbReference type="HAMAP-Rule" id="MF_01126"/>
    </source>
</evidence>
<evidence type="ECO:0000256" key="1">
    <source>
        <dbReference type="ARBA" id="ARBA00022490"/>
    </source>
</evidence>
<name>A0A1I4MAX7_9BACI</name>
<gene>
    <name evidence="3" type="ORF">SAMN04487943_106137</name>
</gene>
<dbReference type="Pfam" id="PF09902">
    <property type="entry name" value="DUF2129"/>
    <property type="match status" value="1"/>
</dbReference>
<comment type="similarity">
    <text evidence="2">Belongs to the UPF0298 family.</text>
</comment>
<evidence type="ECO:0000313" key="3">
    <source>
        <dbReference type="EMBL" id="SFM00356.1"/>
    </source>
</evidence>
<evidence type="ECO:0000313" key="4">
    <source>
        <dbReference type="Proteomes" id="UP000198565"/>
    </source>
</evidence>
<sequence>MVVVAVDQEAVDVAVKLLSKSEVTLMVVKRQGLIIWFNQMKHVKHIKKFGHMIHVSKKLKYAMIYVDQDQLDDTYHSLIKLPFVTKVEPSYKPFIKTDYESKVMEEEKEYDYEYKMGI</sequence>
<dbReference type="GO" id="GO:0005737">
    <property type="term" value="C:cytoplasm"/>
    <property type="evidence" value="ECO:0007669"/>
    <property type="project" value="UniProtKB-SubCell"/>
</dbReference>
<keyword evidence="1 2" id="KW-0963">Cytoplasm</keyword>
<comment type="subcellular location">
    <subcellularLocation>
        <location evidence="2">Cytoplasm</location>
    </subcellularLocation>
</comment>
<reference evidence="4" key="1">
    <citation type="submission" date="2016-10" db="EMBL/GenBank/DDBJ databases">
        <authorList>
            <person name="Varghese N."/>
            <person name="Submissions S."/>
        </authorList>
    </citation>
    <scope>NUCLEOTIDE SEQUENCE [LARGE SCALE GENOMIC DNA]</scope>
    <source>
        <strain evidence="4">CGMCC 1.4250</strain>
    </source>
</reference>
<keyword evidence="4" id="KW-1185">Reference proteome</keyword>
<dbReference type="STRING" id="334253.SAMN04487943_106137"/>
<protein>
    <recommendedName>
        <fullName evidence="2">UPF0298 protein SAMN04487943_106137</fullName>
    </recommendedName>
</protein>
<organism evidence="3 4">
    <name type="scientific">Gracilibacillus orientalis</name>
    <dbReference type="NCBI Taxonomy" id="334253"/>
    <lineage>
        <taxon>Bacteria</taxon>
        <taxon>Bacillati</taxon>
        <taxon>Bacillota</taxon>
        <taxon>Bacilli</taxon>
        <taxon>Bacillales</taxon>
        <taxon>Bacillaceae</taxon>
        <taxon>Gracilibacillus</taxon>
    </lineage>
</organism>
<dbReference type="InterPro" id="IPR016979">
    <property type="entry name" value="DUF2129"/>
</dbReference>
<dbReference type="EMBL" id="FOTR01000006">
    <property type="protein sequence ID" value="SFM00356.1"/>
    <property type="molecule type" value="Genomic_DNA"/>
</dbReference>